<feature type="transmembrane region" description="Helical" evidence="1">
    <location>
        <begin position="32"/>
        <end position="52"/>
    </location>
</feature>
<keyword evidence="3" id="KW-1185">Reference proteome</keyword>
<name>A0ABV0ISM0_9NEIS</name>
<sequence length="75" mass="7885">MSRCGPHGWLIWRWPVLSKGGAWLGEGKGRGVALLFVLCGVGSIAISAFALLGTKLAQLDESVEDASGRMNESAV</sequence>
<dbReference type="RefSeq" id="WP_347936654.1">
    <property type="nucleotide sequence ID" value="NZ_CP158160.1"/>
</dbReference>
<evidence type="ECO:0008006" key="4">
    <source>
        <dbReference type="Google" id="ProtNLM"/>
    </source>
</evidence>
<dbReference type="EMBL" id="JBDXMI010000001">
    <property type="protein sequence ID" value="MEO9384289.1"/>
    <property type="molecule type" value="Genomic_DNA"/>
</dbReference>
<evidence type="ECO:0000256" key="1">
    <source>
        <dbReference type="SAM" id="Phobius"/>
    </source>
</evidence>
<evidence type="ECO:0000313" key="2">
    <source>
        <dbReference type="EMBL" id="MEO9384289.1"/>
    </source>
</evidence>
<comment type="caution">
    <text evidence="2">The sequence shown here is derived from an EMBL/GenBank/DDBJ whole genome shotgun (WGS) entry which is preliminary data.</text>
</comment>
<keyword evidence="1" id="KW-1133">Transmembrane helix</keyword>
<evidence type="ECO:0000313" key="3">
    <source>
        <dbReference type="Proteomes" id="UP001462502"/>
    </source>
</evidence>
<keyword evidence="1" id="KW-0472">Membrane</keyword>
<dbReference type="Proteomes" id="UP001462502">
    <property type="component" value="Unassembled WGS sequence"/>
</dbReference>
<organism evidence="2 3">
    <name type="scientific">Chromobacterium phragmitis</name>
    <dbReference type="NCBI Taxonomy" id="2202141"/>
    <lineage>
        <taxon>Bacteria</taxon>
        <taxon>Pseudomonadati</taxon>
        <taxon>Pseudomonadota</taxon>
        <taxon>Betaproteobacteria</taxon>
        <taxon>Neisseriales</taxon>
        <taxon>Chromobacteriaceae</taxon>
        <taxon>Chromobacterium</taxon>
    </lineage>
</organism>
<accession>A0ABV0ISM0</accession>
<reference evidence="2 3" key="1">
    <citation type="submission" date="2024-05" db="EMBL/GenBank/DDBJ databases">
        <authorList>
            <person name="De Oliveira J.P."/>
            <person name="Noriler S.A."/>
            <person name="De Oliveira A.G."/>
            <person name="Sipoli D.S."/>
        </authorList>
    </citation>
    <scope>NUCLEOTIDE SEQUENCE [LARGE SCALE GENOMIC DNA]</scope>
    <source>
        <strain evidence="2 3">LABIM192</strain>
    </source>
</reference>
<protein>
    <recommendedName>
        <fullName evidence="4">Flp pilus-assembly TadG-like N-terminal domain-containing protein</fullName>
    </recommendedName>
</protein>
<proteinExistence type="predicted"/>
<keyword evidence="1" id="KW-0812">Transmembrane</keyword>
<gene>
    <name evidence="2" type="ORF">ABI908_09245</name>
</gene>